<comment type="subunit">
    <text evidence="10">Homodimer.</text>
</comment>
<dbReference type="GO" id="GO:0000049">
    <property type="term" value="F:tRNA binding"/>
    <property type="evidence" value="ECO:0007669"/>
    <property type="project" value="UniProtKB-UniRule"/>
</dbReference>
<evidence type="ECO:0000259" key="11">
    <source>
        <dbReference type="Pfam" id="PF01909"/>
    </source>
</evidence>
<evidence type="ECO:0000256" key="9">
    <source>
        <dbReference type="ARBA" id="ARBA00022884"/>
    </source>
</evidence>
<feature type="domain" description="Polymerase nucleotidyl transferase" evidence="11">
    <location>
        <begin position="42"/>
        <end position="143"/>
    </location>
</feature>
<comment type="caution">
    <text evidence="14">The sequence shown here is derived from an EMBL/GenBank/DDBJ whole genome shotgun (WGS) entry which is preliminary data.</text>
</comment>
<dbReference type="Proteomes" id="UP001529235">
    <property type="component" value="Unassembled WGS sequence"/>
</dbReference>
<comment type="function">
    <text evidence="10">Catalyzes the addition and repair of the essential 3'-terminal CCA sequence in tRNAs without using a nucleic acid template. Adds these three nucleotides in the order of C, C, and A to the tRNA nucleotide-73, using CTP and ATP as substrates and producing inorganic pyrophosphate. tRNA 3'-terminal CCA addition is required both for tRNA processing and repair. Also involved in tRNA surveillance by mediating tandem CCA addition to generate a CCACCA at the 3' terminus of unstable tRNAs. While stable tRNAs receive only 3'-terminal CCA, unstable tRNAs are marked with CCACCA and rapidly degraded.</text>
</comment>
<dbReference type="InterPro" id="IPR043519">
    <property type="entry name" value="NT_sf"/>
</dbReference>
<feature type="binding site" evidence="10">
    <location>
        <position position="172"/>
    </location>
    <ligand>
        <name>ATP</name>
        <dbReference type="ChEBI" id="CHEBI:30616"/>
    </ligand>
</feature>
<feature type="binding site" evidence="10">
    <location>
        <position position="52"/>
    </location>
    <ligand>
        <name>ATP</name>
        <dbReference type="ChEBI" id="CHEBI:30616"/>
    </ligand>
</feature>
<evidence type="ECO:0000256" key="2">
    <source>
        <dbReference type="ARBA" id="ARBA00022694"/>
    </source>
</evidence>
<keyword evidence="8 10" id="KW-0460">Magnesium</keyword>
<dbReference type="SUPFAM" id="SSF55003">
    <property type="entry name" value="PAP/Archaeal CCA-adding enzyme, C-terminal domain"/>
    <property type="match status" value="1"/>
</dbReference>
<keyword evidence="4 10" id="KW-0479">Metal-binding</keyword>
<dbReference type="SUPFAM" id="SSF81301">
    <property type="entry name" value="Nucleotidyltransferase"/>
    <property type="match status" value="1"/>
</dbReference>
<keyword evidence="2 10" id="KW-0819">tRNA processing</keyword>
<evidence type="ECO:0000256" key="7">
    <source>
        <dbReference type="ARBA" id="ARBA00022840"/>
    </source>
</evidence>
<dbReference type="InterPro" id="IPR042090">
    <property type="entry name" value="CCA_tRNA_nucleotrans_2"/>
</dbReference>
<evidence type="ECO:0000256" key="3">
    <source>
        <dbReference type="ARBA" id="ARBA00022695"/>
    </source>
</evidence>
<comment type="similarity">
    <text evidence="10">Belongs to the tRNA nucleotidyltransferase/poly(A) polymerase family. Archaeal CCA-adding enzyme subfamily.</text>
</comment>
<dbReference type="InterPro" id="IPR006116">
    <property type="entry name" value="NT_2-5OAS_ClassI-CCAase"/>
</dbReference>
<dbReference type="Pfam" id="PF21133">
    <property type="entry name" value="CAA_C"/>
    <property type="match status" value="1"/>
</dbReference>
<keyword evidence="6 10" id="KW-0692">RNA repair</keyword>
<feature type="binding site" evidence="10">
    <location>
        <position position="55"/>
    </location>
    <ligand>
        <name>CTP</name>
        <dbReference type="ChEBI" id="CHEBI:37563"/>
    </ligand>
</feature>
<keyword evidence="15" id="KW-1185">Reference proteome</keyword>
<dbReference type="InterPro" id="IPR011068">
    <property type="entry name" value="NuclTrfase_I-like_C"/>
</dbReference>
<organism evidence="14 15">
    <name type="scientific">Ignisphaera cupida</name>
    <dbReference type="NCBI Taxonomy" id="3050454"/>
    <lineage>
        <taxon>Archaea</taxon>
        <taxon>Thermoproteota</taxon>
        <taxon>Thermoprotei</taxon>
        <taxon>Desulfurococcales</taxon>
        <taxon>Desulfurococcaceae</taxon>
        <taxon>Ignisphaera</taxon>
    </lineage>
</organism>
<dbReference type="Pfam" id="PF09249">
    <property type="entry name" value="tRNA_NucTransf2"/>
    <property type="match status" value="1"/>
</dbReference>
<feature type="binding site" evidence="10">
    <location>
        <position position="163"/>
    </location>
    <ligand>
        <name>ATP</name>
        <dbReference type="ChEBI" id="CHEBI:30616"/>
    </ligand>
</feature>
<feature type="binding site" evidence="10">
    <location>
        <position position="163"/>
    </location>
    <ligand>
        <name>CTP</name>
        <dbReference type="ChEBI" id="CHEBI:37563"/>
    </ligand>
</feature>
<evidence type="ECO:0000259" key="12">
    <source>
        <dbReference type="Pfam" id="PF09249"/>
    </source>
</evidence>
<evidence type="ECO:0000313" key="15">
    <source>
        <dbReference type="Proteomes" id="UP001529235"/>
    </source>
</evidence>
<keyword evidence="7 10" id="KW-0067">ATP-binding</keyword>
<dbReference type="CDD" id="cd05400">
    <property type="entry name" value="NT_2-5OAS_ClassI-CCAase"/>
    <property type="match status" value="1"/>
</dbReference>
<dbReference type="InterPro" id="IPR048833">
    <property type="entry name" value="CAA_C"/>
</dbReference>
<dbReference type="InterPro" id="IPR002934">
    <property type="entry name" value="Polymerase_NTP_transf_dom"/>
</dbReference>
<evidence type="ECO:0000256" key="6">
    <source>
        <dbReference type="ARBA" id="ARBA00022800"/>
    </source>
</evidence>
<evidence type="ECO:0000256" key="1">
    <source>
        <dbReference type="ARBA" id="ARBA00022679"/>
    </source>
</evidence>
<dbReference type="PANTHER" id="PTHR39643:SF1">
    <property type="entry name" value="CCA-ADDING ENZYME"/>
    <property type="match status" value="1"/>
</dbReference>
<comment type="catalytic activity">
    <reaction evidence="10">
        <text>a tRNA with a 3' CCA end + 2 CTP + ATP = a tRNA with a 3' CCACCA end + 3 diphosphate</text>
        <dbReference type="Rhea" id="RHEA:76235"/>
        <dbReference type="Rhea" id="RHEA-COMP:10468"/>
        <dbReference type="Rhea" id="RHEA-COMP:18655"/>
        <dbReference type="ChEBI" id="CHEBI:30616"/>
        <dbReference type="ChEBI" id="CHEBI:33019"/>
        <dbReference type="ChEBI" id="CHEBI:37563"/>
        <dbReference type="ChEBI" id="CHEBI:83071"/>
        <dbReference type="ChEBI" id="CHEBI:195187"/>
    </reaction>
</comment>
<keyword evidence="5 10" id="KW-0547">Nucleotide-binding</keyword>
<feature type="binding site" evidence="10">
    <location>
        <position position="143"/>
    </location>
    <ligand>
        <name>CTP</name>
        <dbReference type="ChEBI" id="CHEBI:37563"/>
    </ligand>
</feature>
<proteinExistence type="inferred from homology"/>
<dbReference type="InterPro" id="IPR015329">
    <property type="entry name" value="tRNA_NucTransf2"/>
</dbReference>
<dbReference type="EMBL" id="JASNVW010000001">
    <property type="protein sequence ID" value="MDK6028278.1"/>
    <property type="molecule type" value="Genomic_DNA"/>
</dbReference>
<comment type="caution">
    <text evidence="10">Lacks conserved residue(s) required for the propagation of feature annotation.</text>
</comment>
<feature type="binding site" evidence="10">
    <location>
        <position position="66"/>
    </location>
    <ligand>
        <name>Mg(2+)</name>
        <dbReference type="ChEBI" id="CHEBI:18420"/>
    </ligand>
</feature>
<dbReference type="GO" id="GO:0042245">
    <property type="term" value="P:RNA repair"/>
    <property type="evidence" value="ECO:0007669"/>
    <property type="project" value="UniProtKB-KW"/>
</dbReference>
<dbReference type="AlphaFoldDB" id="A0ABD4Z6N6"/>
<comment type="miscellaneous">
    <text evidence="10">A single active site specifically recognizes both ATP and CTP and is responsible for their addition.</text>
</comment>
<dbReference type="InterPro" id="IPR008229">
    <property type="entry name" value="CCA-adding_arc"/>
</dbReference>
<feature type="binding site" evidence="10">
    <location>
        <position position="52"/>
    </location>
    <ligand>
        <name>CTP</name>
        <dbReference type="ChEBI" id="CHEBI:37563"/>
    </ligand>
</feature>
<feature type="binding site" evidence="10">
    <location>
        <position position="172"/>
    </location>
    <ligand>
        <name>CTP</name>
        <dbReference type="ChEBI" id="CHEBI:37563"/>
    </ligand>
</feature>
<evidence type="ECO:0000313" key="14">
    <source>
        <dbReference type="EMBL" id="MDK6028278.1"/>
    </source>
</evidence>
<keyword evidence="9 10" id="KW-0694">RNA-binding</keyword>
<dbReference type="GO" id="GO:0005524">
    <property type="term" value="F:ATP binding"/>
    <property type="evidence" value="ECO:0007669"/>
    <property type="project" value="UniProtKB-UniRule"/>
</dbReference>
<dbReference type="SUPFAM" id="SSF81631">
    <property type="entry name" value="PAP/OAS1 substrate-binding domain"/>
    <property type="match status" value="1"/>
</dbReference>
<dbReference type="Gene3D" id="3.30.70.590">
    <property type="entry name" value="Poly(A) polymerase predicted RNA binding domain"/>
    <property type="match status" value="1"/>
</dbReference>
<sequence>MREILNKVLTNIKPDEKIKHILIKTYNKFHEIIQSCYSQIGLQSYEITLQGSVAKDTFLKNDVDIDIFILFDPSKYSIDWLNKDFIEITSNCLRNSGYNVIIEYASHPYVVTYDNSFEINIVPAFRVSEPSKIISAVDRTPFHTAYIKHKLCEECKDEVRLLKYFLKLWNLYGAEIKTQGFSGYLVELLIIAYKSFENTLKNSLMWRAYKTCIDIEGYYKNEKECRKKFENDVLVVIDPVDANRNAASALSLKNFSMFKLLARLFLENPSEKFFEENHSIPSENNVSILIQDRTLREGLCYITIIFDIVKKIPDVIWGQLRRIQNSIRNTLNEQGFQCTFIDSWIDTNLTKAISIVELYECRDYEYRIGPPAYDPEAINFLRKNKDSVIGPWVNENGRLVCIRKRKRKPEDIIKDVLNQISPSSLRLVEIKRISSIHDVLISDEKSFIVWLRKVFERKQLNKVI</sequence>
<dbReference type="GO" id="GO:0001680">
    <property type="term" value="P:tRNA 3'-terminal CCA addition"/>
    <property type="evidence" value="ECO:0007669"/>
    <property type="project" value="UniProtKB-UniRule"/>
</dbReference>
<protein>
    <recommendedName>
        <fullName evidence="10">CCA-adding enzyme</fullName>
        <ecNumber evidence="10">2.7.7.72</ecNumber>
    </recommendedName>
    <alternativeName>
        <fullName evidence="10">CCA tRNA nucleotidyltransferase</fullName>
    </alternativeName>
    <alternativeName>
        <fullName evidence="10">tRNA CCA-pyrophosphorylase</fullName>
    </alternativeName>
    <alternativeName>
        <fullName evidence="10">tRNA adenylyl-/cytidylyl- transferase</fullName>
    </alternativeName>
    <alternativeName>
        <fullName evidence="10">tRNA nucleotidyltransferase</fullName>
    </alternativeName>
    <alternativeName>
        <fullName evidence="10">tRNA-NT</fullName>
    </alternativeName>
</protein>
<dbReference type="Gene3D" id="1.10.1410.30">
    <property type="entry name" value="CCA tRNA nucleotidyltransferase, domain 2"/>
    <property type="match status" value="1"/>
</dbReference>
<keyword evidence="1 10" id="KW-0808">Transferase</keyword>
<evidence type="ECO:0000259" key="13">
    <source>
        <dbReference type="Pfam" id="PF21133"/>
    </source>
</evidence>
<dbReference type="PANTHER" id="PTHR39643">
    <property type="entry name" value="CCA-ADDING ENZYME"/>
    <property type="match status" value="1"/>
</dbReference>
<evidence type="ECO:0000256" key="4">
    <source>
        <dbReference type="ARBA" id="ARBA00022723"/>
    </source>
</evidence>
<dbReference type="EC" id="2.7.7.72" evidence="10"/>
<reference evidence="14 15" key="1">
    <citation type="submission" date="2023-05" db="EMBL/GenBank/DDBJ databases">
        <title>A new hyperthermophilic archaea 'Ignisphaera cupida' sp. nov. and description of the family 'Ignisphaeraceae' fam. nov.</title>
        <authorList>
            <person name="Podosokorskaya O.A."/>
            <person name="Elcheninov A.G."/>
            <person name="Klukina A."/>
            <person name="Merkel A.Y."/>
        </authorList>
    </citation>
    <scope>NUCLEOTIDE SEQUENCE [LARGE SCALE GENOMIC DNA]</scope>
    <source>
        <strain evidence="14 15">4213-co</strain>
    </source>
</reference>
<gene>
    <name evidence="10 14" type="primary">cca</name>
    <name evidence="14" type="ORF">QPL79_02725</name>
</gene>
<name>A0ABD4Z6N6_9CREN</name>
<evidence type="ECO:0000256" key="8">
    <source>
        <dbReference type="ARBA" id="ARBA00022842"/>
    </source>
</evidence>
<dbReference type="HAMAP" id="MF_01264">
    <property type="entry name" value="CCA_arch"/>
    <property type="match status" value="1"/>
</dbReference>
<dbReference type="RefSeq" id="WP_285273246.1">
    <property type="nucleotide sequence ID" value="NZ_JASNVW010000001.1"/>
</dbReference>
<feature type="binding site" evidence="10">
    <location>
        <position position="64"/>
    </location>
    <ligand>
        <name>Mg(2+)</name>
        <dbReference type="ChEBI" id="CHEBI:18420"/>
    </ligand>
</feature>
<keyword evidence="3 10" id="KW-0548">Nucleotidyltransferase</keyword>
<feature type="binding site" evidence="10">
    <location>
        <position position="55"/>
    </location>
    <ligand>
        <name>ATP</name>
        <dbReference type="ChEBI" id="CHEBI:30616"/>
    </ligand>
</feature>
<evidence type="ECO:0000256" key="10">
    <source>
        <dbReference type="HAMAP-Rule" id="MF_01264"/>
    </source>
</evidence>
<dbReference type="GO" id="GO:0004810">
    <property type="term" value="F:CCA tRNA nucleotidyltransferase activity"/>
    <property type="evidence" value="ECO:0007669"/>
    <property type="project" value="UniProtKB-UniRule"/>
</dbReference>
<comment type="catalytic activity">
    <reaction evidence="10">
        <text>a tRNA precursor + 2 CTP + ATP = a tRNA with a 3' CCA end + 3 diphosphate</text>
        <dbReference type="Rhea" id="RHEA:14433"/>
        <dbReference type="Rhea" id="RHEA-COMP:10465"/>
        <dbReference type="Rhea" id="RHEA-COMP:10468"/>
        <dbReference type="ChEBI" id="CHEBI:30616"/>
        <dbReference type="ChEBI" id="CHEBI:33019"/>
        <dbReference type="ChEBI" id="CHEBI:37563"/>
        <dbReference type="ChEBI" id="CHEBI:74896"/>
        <dbReference type="ChEBI" id="CHEBI:83071"/>
        <dbReference type="EC" id="2.7.7.72"/>
    </reaction>
</comment>
<accession>A0ABD4Z6N6</accession>
<feature type="domain" description="tRNA nucleotidyltransferase substrate binding" evidence="12">
    <location>
        <begin position="157"/>
        <end position="275"/>
    </location>
</feature>
<evidence type="ECO:0000256" key="5">
    <source>
        <dbReference type="ARBA" id="ARBA00022741"/>
    </source>
</evidence>
<dbReference type="PIRSF" id="PIRSF005335">
    <property type="entry name" value="CCA_arch"/>
    <property type="match status" value="1"/>
</dbReference>
<feature type="binding site" evidence="10">
    <location>
        <position position="143"/>
    </location>
    <ligand>
        <name>ATP</name>
        <dbReference type="ChEBI" id="CHEBI:30616"/>
    </ligand>
</feature>
<feature type="domain" description="CCA-adding enzyme C-terminal" evidence="13">
    <location>
        <begin position="298"/>
        <end position="418"/>
    </location>
</feature>
<dbReference type="GO" id="GO:0000287">
    <property type="term" value="F:magnesium ion binding"/>
    <property type="evidence" value="ECO:0007669"/>
    <property type="project" value="UniProtKB-UniRule"/>
</dbReference>
<dbReference type="Pfam" id="PF01909">
    <property type="entry name" value="NTP_transf_2"/>
    <property type="match status" value="1"/>
</dbReference>
<comment type="cofactor">
    <cofactor evidence="10">
        <name>Mg(2+)</name>
        <dbReference type="ChEBI" id="CHEBI:18420"/>
    </cofactor>
</comment>
<dbReference type="Gene3D" id="3.30.460.10">
    <property type="entry name" value="Beta Polymerase, domain 2"/>
    <property type="match status" value="1"/>
</dbReference>
<dbReference type="NCBIfam" id="TIGR03671">
    <property type="entry name" value="cca_archaeal"/>
    <property type="match status" value="1"/>
</dbReference>